<dbReference type="InterPro" id="IPR019545">
    <property type="entry name" value="DM13_domain"/>
</dbReference>
<evidence type="ECO:0000256" key="1">
    <source>
        <dbReference type="ARBA" id="ARBA00022737"/>
    </source>
</evidence>
<accession>A0A915KVN9</accession>
<dbReference type="PROSITE" id="PS51549">
    <property type="entry name" value="DM13"/>
    <property type="match status" value="1"/>
</dbReference>
<sequence>MVTCVQILALILACLAVTHAGPPKKSSLGYEMGDLNDIQGVGIKGKVIFADKSTILLKNFFYGYPAPDMFFWADHNKFTDSGLKIPSRSGLDKLDSDYNGSDVTLKLPAGKSLKDYNIFGMFCKTYAKEFSVIKYEPKDLIF</sequence>
<evidence type="ECO:0000259" key="3">
    <source>
        <dbReference type="PROSITE" id="PS51549"/>
    </source>
</evidence>
<name>A0A915KVN9_ROMCU</name>
<dbReference type="Pfam" id="PF10517">
    <property type="entry name" value="DM13"/>
    <property type="match status" value="1"/>
</dbReference>
<dbReference type="WBParaSite" id="nRc.2.0.1.t42997-RA">
    <property type="protein sequence ID" value="nRc.2.0.1.t42997-RA"/>
    <property type="gene ID" value="nRc.2.0.1.g42997"/>
</dbReference>
<dbReference type="InterPro" id="IPR052126">
    <property type="entry name" value="Spindle_Org/Thrombomodulin"/>
</dbReference>
<protein>
    <submittedName>
        <fullName evidence="5">DM13 domain-containing protein</fullName>
    </submittedName>
</protein>
<proteinExistence type="predicted"/>
<dbReference type="AlphaFoldDB" id="A0A915KVN9"/>
<feature type="signal peptide" evidence="2">
    <location>
        <begin position="1"/>
        <end position="20"/>
    </location>
</feature>
<keyword evidence="4" id="KW-1185">Reference proteome</keyword>
<keyword evidence="2" id="KW-0732">Signal</keyword>
<organism evidence="4 5">
    <name type="scientific">Romanomermis culicivorax</name>
    <name type="common">Nematode worm</name>
    <dbReference type="NCBI Taxonomy" id="13658"/>
    <lineage>
        <taxon>Eukaryota</taxon>
        <taxon>Metazoa</taxon>
        <taxon>Ecdysozoa</taxon>
        <taxon>Nematoda</taxon>
        <taxon>Enoplea</taxon>
        <taxon>Dorylaimia</taxon>
        <taxon>Mermithida</taxon>
        <taxon>Mermithoidea</taxon>
        <taxon>Mermithidae</taxon>
        <taxon>Romanomermis</taxon>
    </lineage>
</organism>
<evidence type="ECO:0000256" key="2">
    <source>
        <dbReference type="SAM" id="SignalP"/>
    </source>
</evidence>
<evidence type="ECO:0000313" key="4">
    <source>
        <dbReference type="Proteomes" id="UP000887565"/>
    </source>
</evidence>
<feature type="domain" description="DM13" evidence="3">
    <location>
        <begin position="28"/>
        <end position="136"/>
    </location>
</feature>
<reference evidence="5" key="1">
    <citation type="submission" date="2022-11" db="UniProtKB">
        <authorList>
            <consortium name="WormBaseParasite"/>
        </authorList>
    </citation>
    <scope>IDENTIFICATION</scope>
</reference>
<evidence type="ECO:0000313" key="5">
    <source>
        <dbReference type="WBParaSite" id="nRc.2.0.1.t42997-RA"/>
    </source>
</evidence>
<keyword evidence="1" id="KW-0677">Repeat</keyword>
<dbReference type="PANTHER" id="PTHR24036">
    <property type="entry name" value="SKELETOR-RELATED"/>
    <property type="match status" value="1"/>
</dbReference>
<dbReference type="OMA" id="ACLAVTH"/>
<dbReference type="PANTHER" id="PTHR24036:SF5">
    <property type="entry name" value="THROMBOMODULIN"/>
    <property type="match status" value="1"/>
</dbReference>
<feature type="chain" id="PRO_5037460651" evidence="2">
    <location>
        <begin position="21"/>
        <end position="142"/>
    </location>
</feature>
<dbReference type="Proteomes" id="UP000887565">
    <property type="component" value="Unplaced"/>
</dbReference>